<evidence type="ECO:0000313" key="8">
    <source>
        <dbReference type="Proteomes" id="UP000592180"/>
    </source>
</evidence>
<sequence length="813" mass="91666">MARIFLLIFVWLMSFFSSTLSAQTSQQSFSLSGNINSEQVNQVEINLFDSENKLVKTEIADQKGNFSFNDLVAGNYLVKINKNGAEAYKSEPIAVTGNTTLPPVQLNEKLIEGVVITKSKPYIERQDGKMILNVENSIASTGNSAFEVLEKAPGVNVDSNDNISLRGRGNLLVQIDGKNTPMTGTELANYLRGIPSASVDKIEFITNPSSKYDAAGTSIINIKLKKDQRKGTNGSITTALGTGRYIKNNNNFSINHRNKKVNVFANYSFAYREFFNHLVLDRNFYNEGNTFEKAYLQDNFLKMNFRNHIAKAGMDYYMNDKNILGFSIGFISNKFDPKGDNSSVILGSDHLPERTFTTQNRSKDHWKNASFNLNHKYTIDSLGSEITTDFDYINYSNTTLQNFDTRTYDLSGNLATGLETANPYLLKGDIGGSLNIYSLKSDLTKAFKNNWKAEAGIKTSFVKADSDLQFFDVSLGTPVMDMGKTNHYIYEENINAIYGNVSKKWEKFSTNFGLRIENTNITGTQLTTNQVNKKNYTQLFPSAVFSYDLNDKNNLEANFSRRITRPSYNQLNPFKYYLDPTTYRAGNPDLNPQTTMNYELTYSLSNKYFATLSYSKTSDNITDVIKPVVEDGKNITVQTIENLNSASYFGLYLIAPVKVTKWWDMNNSANFYYGSYTGNVSGTQINNKGNFTFNMNSINSFKLGNGFTAELTGNYRAREVYAYMDVKPNWYLNLGAQKKFKNNSTLKLAFNDIFYTSNPRARTTFNNYVENFEVERDTRVVTLSYTYNFGSGKAGQPRKTGGAEDLKQRIGNG</sequence>
<dbReference type="Gene3D" id="2.170.130.10">
    <property type="entry name" value="TonB-dependent receptor, plug domain"/>
    <property type="match status" value="1"/>
</dbReference>
<dbReference type="GO" id="GO:0009279">
    <property type="term" value="C:cell outer membrane"/>
    <property type="evidence" value="ECO:0007669"/>
    <property type="project" value="UniProtKB-SubCell"/>
</dbReference>
<accession>A0A840KA96</accession>
<dbReference type="Pfam" id="PF14905">
    <property type="entry name" value="OMP_b-brl_3"/>
    <property type="match status" value="1"/>
</dbReference>
<name>A0A840KA96_9FLAO</name>
<dbReference type="Gene3D" id="2.60.40.10">
    <property type="entry name" value="Immunoglobulins"/>
    <property type="match status" value="1"/>
</dbReference>
<dbReference type="AlphaFoldDB" id="A0A840KA96"/>
<dbReference type="Gene3D" id="2.40.170.20">
    <property type="entry name" value="TonB-dependent receptor, beta-barrel domain"/>
    <property type="match status" value="1"/>
</dbReference>
<feature type="domain" description="Outer membrane protein beta-barrel" evidence="6">
    <location>
        <begin position="378"/>
        <end position="787"/>
    </location>
</feature>
<comment type="caution">
    <text evidence="7">The sequence shown here is derived from an EMBL/GenBank/DDBJ whole genome shotgun (WGS) entry which is preliminary data.</text>
</comment>
<dbReference type="InterPro" id="IPR013783">
    <property type="entry name" value="Ig-like_fold"/>
</dbReference>
<evidence type="ECO:0000259" key="6">
    <source>
        <dbReference type="Pfam" id="PF14905"/>
    </source>
</evidence>
<evidence type="ECO:0000256" key="2">
    <source>
        <dbReference type="ARBA" id="ARBA00023136"/>
    </source>
</evidence>
<protein>
    <submittedName>
        <fullName evidence="7">Outer membrane receptor protein involved in Fe transport</fullName>
    </submittedName>
</protein>
<evidence type="ECO:0000256" key="1">
    <source>
        <dbReference type="ARBA" id="ARBA00004442"/>
    </source>
</evidence>
<evidence type="ECO:0000256" key="3">
    <source>
        <dbReference type="ARBA" id="ARBA00023237"/>
    </source>
</evidence>
<feature type="region of interest" description="Disordered" evidence="4">
    <location>
        <begin position="793"/>
        <end position="813"/>
    </location>
</feature>
<evidence type="ECO:0000313" key="7">
    <source>
        <dbReference type="EMBL" id="MBB4804927.1"/>
    </source>
</evidence>
<dbReference type="InterPro" id="IPR037066">
    <property type="entry name" value="Plug_dom_sf"/>
</dbReference>
<feature type="chain" id="PRO_5032561659" evidence="5">
    <location>
        <begin position="23"/>
        <end position="813"/>
    </location>
</feature>
<keyword evidence="7" id="KW-0675">Receptor</keyword>
<dbReference type="SUPFAM" id="SSF56935">
    <property type="entry name" value="Porins"/>
    <property type="match status" value="1"/>
</dbReference>
<keyword evidence="2" id="KW-0472">Membrane</keyword>
<feature type="compositionally biased region" description="Basic and acidic residues" evidence="4">
    <location>
        <begin position="801"/>
        <end position="813"/>
    </location>
</feature>
<dbReference type="Proteomes" id="UP000592180">
    <property type="component" value="Unassembled WGS sequence"/>
</dbReference>
<dbReference type="SUPFAM" id="SSF49478">
    <property type="entry name" value="Cna protein B-type domain"/>
    <property type="match status" value="1"/>
</dbReference>
<keyword evidence="5" id="KW-0732">Signal</keyword>
<gene>
    <name evidence="7" type="ORF">HNP38_000199</name>
</gene>
<evidence type="ECO:0000256" key="4">
    <source>
        <dbReference type="SAM" id="MobiDB-lite"/>
    </source>
</evidence>
<dbReference type="EMBL" id="JACHLE010000001">
    <property type="protein sequence ID" value="MBB4804927.1"/>
    <property type="molecule type" value="Genomic_DNA"/>
</dbReference>
<keyword evidence="8" id="KW-1185">Reference proteome</keyword>
<dbReference type="RefSeq" id="WP_184183091.1">
    <property type="nucleotide sequence ID" value="NZ_JACHLE010000001.1"/>
</dbReference>
<evidence type="ECO:0000256" key="5">
    <source>
        <dbReference type="SAM" id="SignalP"/>
    </source>
</evidence>
<dbReference type="InterPro" id="IPR041700">
    <property type="entry name" value="OMP_b-brl_3"/>
</dbReference>
<dbReference type="PANTHER" id="PTHR40980">
    <property type="entry name" value="PLUG DOMAIN-CONTAINING PROTEIN"/>
    <property type="match status" value="1"/>
</dbReference>
<organism evidence="7 8">
    <name type="scientific">Chryseobacterium defluvii</name>
    <dbReference type="NCBI Taxonomy" id="160396"/>
    <lineage>
        <taxon>Bacteria</taxon>
        <taxon>Pseudomonadati</taxon>
        <taxon>Bacteroidota</taxon>
        <taxon>Flavobacteriia</taxon>
        <taxon>Flavobacteriales</taxon>
        <taxon>Weeksellaceae</taxon>
        <taxon>Chryseobacterium group</taxon>
        <taxon>Chryseobacterium</taxon>
    </lineage>
</organism>
<reference evidence="7 8" key="1">
    <citation type="submission" date="2020-08" db="EMBL/GenBank/DDBJ databases">
        <title>Functional genomics of gut bacteria from endangered species of beetles.</title>
        <authorList>
            <person name="Carlos-Shanley C."/>
        </authorList>
    </citation>
    <scope>NUCLEOTIDE SEQUENCE [LARGE SCALE GENOMIC DNA]</scope>
    <source>
        <strain evidence="7 8">S00151</strain>
    </source>
</reference>
<dbReference type="InterPro" id="IPR036942">
    <property type="entry name" value="Beta-barrel_TonB_sf"/>
</dbReference>
<dbReference type="PANTHER" id="PTHR40980:SF4">
    <property type="entry name" value="TONB-DEPENDENT RECEPTOR-LIKE BETA-BARREL DOMAIN-CONTAINING PROTEIN"/>
    <property type="match status" value="1"/>
</dbReference>
<keyword evidence="3" id="KW-0998">Cell outer membrane</keyword>
<comment type="subcellular location">
    <subcellularLocation>
        <location evidence="1">Cell outer membrane</location>
    </subcellularLocation>
</comment>
<feature type="signal peptide" evidence="5">
    <location>
        <begin position="1"/>
        <end position="22"/>
    </location>
</feature>
<proteinExistence type="predicted"/>